<name>A0A7J7NCG8_9MAGN</name>
<dbReference type="Proteomes" id="UP000541444">
    <property type="component" value="Unassembled WGS sequence"/>
</dbReference>
<keyword evidence="2" id="KW-1185">Reference proteome</keyword>
<dbReference type="PANTHER" id="PTHR33463:SF209">
    <property type="entry name" value="DISEASE RESISTANCE PROTEIN RPS2-LIKE"/>
    <property type="match status" value="1"/>
</dbReference>
<gene>
    <name evidence="1" type="ORF">GIB67_017058</name>
</gene>
<evidence type="ECO:0000313" key="1">
    <source>
        <dbReference type="EMBL" id="KAF6164855.1"/>
    </source>
</evidence>
<dbReference type="AlphaFoldDB" id="A0A7J7NCG8"/>
<evidence type="ECO:0000313" key="2">
    <source>
        <dbReference type="Proteomes" id="UP000541444"/>
    </source>
</evidence>
<dbReference type="InterPro" id="IPR050905">
    <property type="entry name" value="Plant_NBS-LRR"/>
</dbReference>
<dbReference type="OrthoDB" id="1737802at2759"/>
<proteinExistence type="predicted"/>
<dbReference type="EMBL" id="JACGCM010000882">
    <property type="protein sequence ID" value="KAF6164855.1"/>
    <property type="molecule type" value="Genomic_DNA"/>
</dbReference>
<protein>
    <recommendedName>
        <fullName evidence="3">Disease resistance protein</fullName>
    </recommendedName>
</protein>
<sequence>MEGAAIAVTSTKELTRCAANSIVRHISYLFCCKRNVKDLQKKVQTDLLKFEEDVKRKVNFSRDNGDVIHKVVDRWIEKVKKVQGKVVELQRQAGEIKSCCKGWCFAHYRLGKESKKKIVIVDELLIEGRHFDSVATRAPVPP</sequence>
<reference evidence="1 2" key="1">
    <citation type="journal article" date="2020" name="IScience">
        <title>Genome Sequencing of the Endangered Kingdonia uniflora (Circaeasteraceae, Ranunculales) Reveals Potential Mechanisms of Evolutionary Specialization.</title>
        <authorList>
            <person name="Sun Y."/>
            <person name="Deng T."/>
            <person name="Zhang A."/>
            <person name="Moore M.J."/>
            <person name="Landis J.B."/>
            <person name="Lin N."/>
            <person name="Zhang H."/>
            <person name="Zhang X."/>
            <person name="Huang J."/>
            <person name="Zhang X."/>
            <person name="Sun H."/>
            <person name="Wang H."/>
        </authorList>
    </citation>
    <scope>NUCLEOTIDE SEQUENCE [LARGE SCALE GENOMIC DNA]</scope>
    <source>
        <strain evidence="1">TB1705</strain>
        <tissue evidence="1">Leaf</tissue>
    </source>
</reference>
<comment type="caution">
    <text evidence="1">The sequence shown here is derived from an EMBL/GenBank/DDBJ whole genome shotgun (WGS) entry which is preliminary data.</text>
</comment>
<evidence type="ECO:0008006" key="3">
    <source>
        <dbReference type="Google" id="ProtNLM"/>
    </source>
</evidence>
<accession>A0A7J7NCG8</accession>
<dbReference type="PANTHER" id="PTHR33463">
    <property type="entry name" value="NB-ARC DOMAIN-CONTAINING PROTEIN-RELATED"/>
    <property type="match status" value="1"/>
</dbReference>
<organism evidence="1 2">
    <name type="scientific">Kingdonia uniflora</name>
    <dbReference type="NCBI Taxonomy" id="39325"/>
    <lineage>
        <taxon>Eukaryota</taxon>
        <taxon>Viridiplantae</taxon>
        <taxon>Streptophyta</taxon>
        <taxon>Embryophyta</taxon>
        <taxon>Tracheophyta</taxon>
        <taxon>Spermatophyta</taxon>
        <taxon>Magnoliopsida</taxon>
        <taxon>Ranunculales</taxon>
        <taxon>Circaeasteraceae</taxon>
        <taxon>Kingdonia</taxon>
    </lineage>
</organism>